<evidence type="ECO:0000256" key="2">
    <source>
        <dbReference type="ARBA" id="ARBA00010446"/>
    </source>
</evidence>
<evidence type="ECO:0000256" key="3">
    <source>
        <dbReference type="ARBA" id="ARBA00022512"/>
    </source>
</evidence>
<evidence type="ECO:0000256" key="5">
    <source>
        <dbReference type="ARBA" id="ARBA00023157"/>
    </source>
</evidence>
<evidence type="ECO:0000256" key="4">
    <source>
        <dbReference type="ARBA" id="ARBA00022525"/>
    </source>
</evidence>
<dbReference type="GO" id="GO:0009277">
    <property type="term" value="C:fungal-type cell wall"/>
    <property type="evidence" value="ECO:0007669"/>
    <property type="project" value="InterPro"/>
</dbReference>
<dbReference type="VEuPathDB" id="FungiDB:BD410DRAFT_782658"/>
<proteinExistence type="inferred from homology"/>
<evidence type="ECO:0000313" key="7">
    <source>
        <dbReference type="EMBL" id="TDL27552.1"/>
    </source>
</evidence>
<keyword evidence="5 6" id="KW-1015">Disulfide bond</keyword>
<dbReference type="GO" id="GO:0005199">
    <property type="term" value="F:structural constituent of cell wall"/>
    <property type="evidence" value="ECO:0007669"/>
    <property type="project" value="InterPro"/>
</dbReference>
<dbReference type="EMBL" id="ML170159">
    <property type="protein sequence ID" value="TDL27552.1"/>
    <property type="molecule type" value="Genomic_DNA"/>
</dbReference>
<dbReference type="Pfam" id="PF01185">
    <property type="entry name" value="Hydrophobin"/>
    <property type="match status" value="1"/>
</dbReference>
<feature type="signal peptide" evidence="6">
    <location>
        <begin position="1"/>
        <end position="18"/>
    </location>
</feature>
<reference evidence="7 8" key="1">
    <citation type="submission" date="2018-06" db="EMBL/GenBank/DDBJ databases">
        <title>A transcriptomic atlas of mushroom development highlights an independent origin of complex multicellularity.</title>
        <authorList>
            <consortium name="DOE Joint Genome Institute"/>
            <person name="Krizsan K."/>
            <person name="Almasi E."/>
            <person name="Merenyi Z."/>
            <person name="Sahu N."/>
            <person name="Viragh M."/>
            <person name="Koszo T."/>
            <person name="Mondo S."/>
            <person name="Kiss B."/>
            <person name="Balint B."/>
            <person name="Kues U."/>
            <person name="Barry K."/>
            <person name="Hegedus J.C."/>
            <person name="Henrissat B."/>
            <person name="Johnson J."/>
            <person name="Lipzen A."/>
            <person name="Ohm R."/>
            <person name="Nagy I."/>
            <person name="Pangilinan J."/>
            <person name="Yan J."/>
            <person name="Xiong Y."/>
            <person name="Grigoriev I.V."/>
            <person name="Hibbett D.S."/>
            <person name="Nagy L.G."/>
        </authorList>
    </citation>
    <scope>NUCLEOTIDE SEQUENCE [LARGE SCALE GENOMIC DNA]</scope>
    <source>
        <strain evidence="7 8">SZMC22713</strain>
    </source>
</reference>
<sequence length="125" mass="13304">MFAKTLPCLTLVAAFVSAATTLTPSPSPSIIIDPLPPLCPLRNVTCCQNVGDVSQPAVDLALLKAGLKPKKEFNLVGYGNCRNQTTSPIACFNELLCCQDNDHKGLVALTCRVLRPTPEPTVTPL</sequence>
<comment type="similarity">
    <text evidence="2 6">Belongs to the fungal hydrophobin family.</text>
</comment>
<keyword evidence="8" id="KW-1185">Reference proteome</keyword>
<protein>
    <recommendedName>
        <fullName evidence="6">Hydrophobin</fullName>
    </recommendedName>
</protein>
<keyword evidence="6" id="KW-0732">Signal</keyword>
<keyword evidence="3 6" id="KW-0134">Cell wall</keyword>
<evidence type="ECO:0000256" key="1">
    <source>
        <dbReference type="ARBA" id="ARBA00004191"/>
    </source>
</evidence>
<dbReference type="AlphaFoldDB" id="A0A4Y7QKF2"/>
<name>A0A4Y7QKF2_9AGAM</name>
<comment type="subcellular location">
    <subcellularLocation>
        <location evidence="1 6">Secreted</location>
        <location evidence="1 6">Cell wall</location>
    </subcellularLocation>
</comment>
<organism evidence="7 8">
    <name type="scientific">Rickenella mellea</name>
    <dbReference type="NCBI Taxonomy" id="50990"/>
    <lineage>
        <taxon>Eukaryota</taxon>
        <taxon>Fungi</taxon>
        <taxon>Dikarya</taxon>
        <taxon>Basidiomycota</taxon>
        <taxon>Agaricomycotina</taxon>
        <taxon>Agaricomycetes</taxon>
        <taxon>Hymenochaetales</taxon>
        <taxon>Rickenellaceae</taxon>
        <taxon>Rickenella</taxon>
    </lineage>
</organism>
<evidence type="ECO:0000256" key="6">
    <source>
        <dbReference type="RuleBase" id="RU365009"/>
    </source>
</evidence>
<dbReference type="OrthoDB" id="4225815at2759"/>
<feature type="chain" id="PRO_5021511812" description="Hydrophobin" evidence="6">
    <location>
        <begin position="19"/>
        <end position="125"/>
    </location>
</feature>
<keyword evidence="4 6" id="KW-0964">Secreted</keyword>
<dbReference type="Proteomes" id="UP000294933">
    <property type="component" value="Unassembled WGS sequence"/>
</dbReference>
<dbReference type="InterPro" id="IPR001338">
    <property type="entry name" value="Class_I_Hydrophobin"/>
</dbReference>
<dbReference type="CDD" id="cd23507">
    <property type="entry name" value="hydrophobin_I"/>
    <property type="match status" value="1"/>
</dbReference>
<evidence type="ECO:0000313" key="8">
    <source>
        <dbReference type="Proteomes" id="UP000294933"/>
    </source>
</evidence>
<gene>
    <name evidence="7" type="ORF">BD410DRAFT_782658</name>
</gene>
<accession>A0A4Y7QKF2</accession>